<dbReference type="Proteomes" id="UP000789901">
    <property type="component" value="Unassembled WGS sequence"/>
</dbReference>
<evidence type="ECO:0000256" key="1">
    <source>
        <dbReference type="SAM" id="MobiDB-lite"/>
    </source>
</evidence>
<protein>
    <submittedName>
        <fullName evidence="2">31915_t:CDS:1</fullName>
    </submittedName>
</protein>
<reference evidence="2 3" key="1">
    <citation type="submission" date="2021-06" db="EMBL/GenBank/DDBJ databases">
        <authorList>
            <person name="Kallberg Y."/>
            <person name="Tangrot J."/>
            <person name="Rosling A."/>
        </authorList>
    </citation>
    <scope>NUCLEOTIDE SEQUENCE [LARGE SCALE GENOMIC DNA]</scope>
    <source>
        <strain evidence="2 3">120-4 pot B 10/14</strain>
    </source>
</reference>
<keyword evidence="3" id="KW-1185">Reference proteome</keyword>
<gene>
    <name evidence="2" type="ORF">GMARGA_LOCUS41894</name>
</gene>
<organism evidence="2 3">
    <name type="scientific">Gigaspora margarita</name>
    <dbReference type="NCBI Taxonomy" id="4874"/>
    <lineage>
        <taxon>Eukaryota</taxon>
        <taxon>Fungi</taxon>
        <taxon>Fungi incertae sedis</taxon>
        <taxon>Mucoromycota</taxon>
        <taxon>Glomeromycotina</taxon>
        <taxon>Glomeromycetes</taxon>
        <taxon>Diversisporales</taxon>
        <taxon>Gigasporaceae</taxon>
        <taxon>Gigaspora</taxon>
    </lineage>
</organism>
<feature type="region of interest" description="Disordered" evidence="1">
    <location>
        <begin position="1"/>
        <end position="22"/>
    </location>
</feature>
<evidence type="ECO:0000313" key="2">
    <source>
        <dbReference type="EMBL" id="CAG8853073.1"/>
    </source>
</evidence>
<dbReference type="EMBL" id="CAJVQB010119629">
    <property type="protein sequence ID" value="CAG8853073.1"/>
    <property type="molecule type" value="Genomic_DNA"/>
</dbReference>
<proteinExistence type="predicted"/>
<comment type="caution">
    <text evidence="2">The sequence shown here is derived from an EMBL/GenBank/DDBJ whole genome shotgun (WGS) entry which is preliminary data.</text>
</comment>
<feature type="non-terminal residue" evidence="2">
    <location>
        <position position="84"/>
    </location>
</feature>
<evidence type="ECO:0000313" key="3">
    <source>
        <dbReference type="Proteomes" id="UP000789901"/>
    </source>
</evidence>
<accession>A0ABN7XCS3</accession>
<sequence length="84" mass="10021">MATIEEMKQELNNAKKEHEEAKKNWENINGLLNELEGKLERREWGDDEELKELWKERRSRLIKENERWGGLVEGWGKALMRGGE</sequence>
<name>A0ABN7XCS3_GIGMA</name>